<keyword evidence="3" id="KW-0663">Pyridoxal phosphate</keyword>
<keyword evidence="5" id="KW-1185">Reference proteome</keyword>
<evidence type="ECO:0000313" key="4">
    <source>
        <dbReference type="EMBL" id="KAF3450363.1"/>
    </source>
</evidence>
<dbReference type="GO" id="GO:0030170">
    <property type="term" value="F:pyridoxal phosphate binding"/>
    <property type="evidence" value="ECO:0007669"/>
    <property type="project" value="InterPro"/>
</dbReference>
<dbReference type="GO" id="GO:0005737">
    <property type="term" value="C:cytoplasm"/>
    <property type="evidence" value="ECO:0007669"/>
    <property type="project" value="TreeGrafter"/>
</dbReference>
<proteinExistence type="predicted"/>
<dbReference type="EMBL" id="VOIH02000003">
    <property type="protein sequence ID" value="KAF3450363.1"/>
    <property type="molecule type" value="Genomic_DNA"/>
</dbReference>
<keyword evidence="2" id="KW-0456">Lyase</keyword>
<evidence type="ECO:0000256" key="3">
    <source>
        <dbReference type="ARBA" id="ARBA00022898"/>
    </source>
</evidence>
<dbReference type="InterPro" id="IPR010977">
    <property type="entry name" value="Aromatic_deC"/>
</dbReference>
<dbReference type="GO" id="GO:0019752">
    <property type="term" value="P:carboxylic acid metabolic process"/>
    <property type="evidence" value="ECO:0007669"/>
    <property type="project" value="InterPro"/>
</dbReference>
<protein>
    <submittedName>
        <fullName evidence="4">Uncharacterized protein</fullName>
    </submittedName>
</protein>
<comment type="caution">
    <text evidence="4">The sequence shown here is derived from an EMBL/GenBank/DDBJ whole genome shotgun (WGS) entry which is preliminary data.</text>
</comment>
<dbReference type="Pfam" id="PF00282">
    <property type="entry name" value="Pyridoxal_deC"/>
    <property type="match status" value="1"/>
</dbReference>
<dbReference type="Gene3D" id="3.90.1150.170">
    <property type="match status" value="1"/>
</dbReference>
<dbReference type="SUPFAM" id="SSF53383">
    <property type="entry name" value="PLP-dependent transferases"/>
    <property type="match status" value="1"/>
</dbReference>
<comment type="cofactor">
    <cofactor evidence="1">
        <name>pyridoxal 5'-phosphate</name>
        <dbReference type="ChEBI" id="CHEBI:597326"/>
    </cofactor>
</comment>
<reference evidence="4" key="1">
    <citation type="submission" date="2020-03" db="EMBL/GenBank/DDBJ databases">
        <title>A high-quality chromosome-level genome assembly of a woody plant with both climbing and erect habits, Rhamnella rubrinervis.</title>
        <authorList>
            <person name="Lu Z."/>
            <person name="Yang Y."/>
            <person name="Zhu X."/>
            <person name="Sun Y."/>
        </authorList>
    </citation>
    <scope>NUCLEOTIDE SEQUENCE</scope>
    <source>
        <strain evidence="4">BYM</strain>
        <tissue evidence="4">Leaf</tissue>
    </source>
</reference>
<keyword evidence="2" id="KW-0210">Decarboxylase</keyword>
<dbReference type="InterPro" id="IPR015424">
    <property type="entry name" value="PyrdxlP-dep_Trfase"/>
</dbReference>
<dbReference type="InterPro" id="IPR002129">
    <property type="entry name" value="PyrdxlP-dep_de-COase"/>
</dbReference>
<dbReference type="PANTHER" id="PTHR11999">
    <property type="entry name" value="GROUP II PYRIDOXAL-5-PHOSPHATE DECARBOXYLASE"/>
    <property type="match status" value="1"/>
</dbReference>
<accession>A0A8K0HDX7</accession>
<dbReference type="PANTHER" id="PTHR11999:SF96">
    <property type="entry name" value="TYROSINE DECARBOXYLASE"/>
    <property type="match status" value="1"/>
</dbReference>
<dbReference type="GO" id="GO:0016831">
    <property type="term" value="F:carboxy-lyase activity"/>
    <property type="evidence" value="ECO:0007669"/>
    <property type="project" value="TreeGrafter"/>
</dbReference>
<name>A0A8K0HDX7_9ROSA</name>
<gene>
    <name evidence="4" type="ORF">FNV43_RR06443</name>
</gene>
<evidence type="ECO:0000256" key="1">
    <source>
        <dbReference type="ARBA" id="ARBA00001933"/>
    </source>
</evidence>
<organism evidence="4 5">
    <name type="scientific">Rhamnella rubrinervis</name>
    <dbReference type="NCBI Taxonomy" id="2594499"/>
    <lineage>
        <taxon>Eukaryota</taxon>
        <taxon>Viridiplantae</taxon>
        <taxon>Streptophyta</taxon>
        <taxon>Embryophyta</taxon>
        <taxon>Tracheophyta</taxon>
        <taxon>Spermatophyta</taxon>
        <taxon>Magnoliopsida</taxon>
        <taxon>eudicotyledons</taxon>
        <taxon>Gunneridae</taxon>
        <taxon>Pentapetalae</taxon>
        <taxon>rosids</taxon>
        <taxon>fabids</taxon>
        <taxon>Rosales</taxon>
        <taxon>Rhamnaceae</taxon>
        <taxon>rhamnoid group</taxon>
        <taxon>Rhamneae</taxon>
        <taxon>Rhamnella</taxon>
    </lineage>
</organism>
<evidence type="ECO:0000256" key="2">
    <source>
        <dbReference type="ARBA" id="ARBA00022793"/>
    </source>
</evidence>
<dbReference type="Proteomes" id="UP000796880">
    <property type="component" value="Unassembled WGS sequence"/>
</dbReference>
<dbReference type="OrthoDB" id="639767at2759"/>
<sequence length="88" mass="9762">MKIWLVLRSYGVEKLRNVLNSHVNLAELFEGVLAADKMFEVVAAPVDFGLVRFRVSSLPISKHEISRLTCGVGLEDGERACNANPKHV</sequence>
<evidence type="ECO:0000313" key="5">
    <source>
        <dbReference type="Proteomes" id="UP000796880"/>
    </source>
</evidence>
<dbReference type="AlphaFoldDB" id="A0A8K0HDX7"/>